<dbReference type="InterPro" id="IPR052031">
    <property type="entry name" value="Membrane_Transporter-Flippase"/>
</dbReference>
<feature type="transmembrane region" description="Helical" evidence="7">
    <location>
        <begin position="422"/>
        <end position="439"/>
    </location>
</feature>
<dbReference type="CDD" id="cd13138">
    <property type="entry name" value="MATE_yoeA_like"/>
    <property type="match status" value="1"/>
</dbReference>
<feature type="transmembrane region" description="Helical" evidence="7">
    <location>
        <begin position="132"/>
        <end position="151"/>
    </location>
</feature>
<evidence type="ECO:0000256" key="1">
    <source>
        <dbReference type="ARBA" id="ARBA00004651"/>
    </source>
</evidence>
<comment type="caution">
    <text evidence="8">The sequence shown here is derived from an EMBL/GenBank/DDBJ whole genome shotgun (WGS) entry which is preliminary data.</text>
</comment>
<reference evidence="8 9" key="1">
    <citation type="journal article" date="2021" name="ISME Commun">
        <title>Automated analysis of genomic sequences facilitates high-throughput and comprehensive description of bacteria.</title>
        <authorList>
            <person name="Hitch T.C.A."/>
        </authorList>
    </citation>
    <scope>NUCLEOTIDE SEQUENCE [LARGE SCALE GENOMIC DNA]</scope>
    <source>
        <strain evidence="8 9">Sanger_18</strain>
    </source>
</reference>
<dbReference type="PANTHER" id="PTHR43549">
    <property type="entry name" value="MULTIDRUG RESISTANCE PROTEIN YPNP-RELATED"/>
    <property type="match status" value="1"/>
</dbReference>
<keyword evidence="3" id="KW-1003">Cell membrane</keyword>
<feature type="transmembrane region" description="Helical" evidence="7">
    <location>
        <begin position="52"/>
        <end position="75"/>
    </location>
</feature>
<dbReference type="NCBIfam" id="TIGR00797">
    <property type="entry name" value="matE"/>
    <property type="match status" value="1"/>
</dbReference>
<evidence type="ECO:0000256" key="6">
    <source>
        <dbReference type="ARBA" id="ARBA00023136"/>
    </source>
</evidence>
<comment type="subcellular location">
    <subcellularLocation>
        <location evidence="1">Cell membrane</location>
        <topology evidence="1">Multi-pass membrane protein</topology>
    </subcellularLocation>
</comment>
<proteinExistence type="predicted"/>
<evidence type="ECO:0000256" key="7">
    <source>
        <dbReference type="SAM" id="Phobius"/>
    </source>
</evidence>
<evidence type="ECO:0000256" key="3">
    <source>
        <dbReference type="ARBA" id="ARBA00022475"/>
    </source>
</evidence>
<keyword evidence="2" id="KW-0813">Transport</keyword>
<dbReference type="RefSeq" id="WP_262575053.1">
    <property type="nucleotide sequence ID" value="NZ_JAOQKJ010000008.1"/>
</dbReference>
<evidence type="ECO:0000256" key="4">
    <source>
        <dbReference type="ARBA" id="ARBA00022692"/>
    </source>
</evidence>
<dbReference type="InterPro" id="IPR002528">
    <property type="entry name" value="MATE_fam"/>
</dbReference>
<keyword evidence="6 7" id="KW-0472">Membrane</keyword>
<dbReference type="InterPro" id="IPR048279">
    <property type="entry name" value="MdtK-like"/>
</dbReference>
<keyword evidence="9" id="KW-1185">Reference proteome</keyword>
<evidence type="ECO:0000313" key="9">
    <source>
        <dbReference type="Proteomes" id="UP001652432"/>
    </source>
</evidence>
<feature type="transmembrane region" description="Helical" evidence="7">
    <location>
        <begin position="359"/>
        <end position="376"/>
    </location>
</feature>
<evidence type="ECO:0000256" key="5">
    <source>
        <dbReference type="ARBA" id="ARBA00022989"/>
    </source>
</evidence>
<sequence>MQKDMTKGNPMPIILQFTWPLFLGNVFQQVYNAVDSMIVGRFVGSGALAAVGSTGTIMFLVIGAATGLSTGFTVLTSQRYGIHDEEGIKKSVANGMLLSAAVIILMTVSSLLGMKGILRLLNTPENIFEDAYTYISIICAGIIASVAYNFFSACLRAIGNSKVPLVTLIFSACLNVVLDLALIVGLKMGVAGAALATIISQGVSALMCFLYIWKKETMLRPEWEQMRFFPEDTKKQLGVGVPMALQFAITASGTMVMQAAINLFGALAVASYTAASKLQNMLTQGMMAIGQTMATYSGQNYGAGEVDRIKKGVNAALLVDIVYSVIAGLVAYLGLPVLLKFFFESGTDMTQIMFYAKRYTVLCILFYIPLCVIFIFRNTMQGCGYGFLPMMGGVVELLARLLCAVIAMRVMSYSLAVFCDPAAWLAAGIFTMVSYFHVIKKIEKRKELGSTGTAAK</sequence>
<evidence type="ECO:0000313" key="8">
    <source>
        <dbReference type="EMBL" id="MCU6744937.1"/>
    </source>
</evidence>
<feature type="transmembrane region" description="Helical" evidence="7">
    <location>
        <begin position="317"/>
        <end position="339"/>
    </location>
</feature>
<organism evidence="8 9">
    <name type="scientific">Suilimivivens aceti</name>
    <dbReference type="NCBI Taxonomy" id="2981774"/>
    <lineage>
        <taxon>Bacteria</taxon>
        <taxon>Bacillati</taxon>
        <taxon>Bacillota</taxon>
        <taxon>Clostridia</taxon>
        <taxon>Lachnospirales</taxon>
        <taxon>Lachnospiraceae</taxon>
        <taxon>Suilimivivens</taxon>
    </lineage>
</organism>
<feature type="transmembrane region" description="Helical" evidence="7">
    <location>
        <begin position="95"/>
        <end position="112"/>
    </location>
</feature>
<keyword evidence="5 7" id="KW-1133">Transmembrane helix</keyword>
<gene>
    <name evidence="8" type="ORF">OCV77_10575</name>
</gene>
<evidence type="ECO:0000256" key="2">
    <source>
        <dbReference type="ARBA" id="ARBA00022448"/>
    </source>
</evidence>
<dbReference type="Proteomes" id="UP001652432">
    <property type="component" value="Unassembled WGS sequence"/>
</dbReference>
<dbReference type="Pfam" id="PF01554">
    <property type="entry name" value="MatE"/>
    <property type="match status" value="2"/>
</dbReference>
<dbReference type="PANTHER" id="PTHR43549:SF3">
    <property type="entry name" value="MULTIDRUG RESISTANCE PROTEIN YPNP-RELATED"/>
    <property type="match status" value="1"/>
</dbReference>
<feature type="transmembrane region" description="Helical" evidence="7">
    <location>
        <begin position="163"/>
        <end position="184"/>
    </location>
</feature>
<protein>
    <submittedName>
        <fullName evidence="8">MATE family efflux transporter</fullName>
    </submittedName>
</protein>
<name>A0ABT2T3Y1_9FIRM</name>
<feature type="transmembrane region" description="Helical" evidence="7">
    <location>
        <begin position="190"/>
        <end position="213"/>
    </location>
</feature>
<dbReference type="PIRSF" id="PIRSF006603">
    <property type="entry name" value="DinF"/>
    <property type="match status" value="1"/>
</dbReference>
<dbReference type="EMBL" id="JAOQKJ010000008">
    <property type="protein sequence ID" value="MCU6744937.1"/>
    <property type="molecule type" value="Genomic_DNA"/>
</dbReference>
<keyword evidence="4 7" id="KW-0812">Transmembrane</keyword>
<accession>A0ABT2T3Y1</accession>